<keyword evidence="1" id="KW-0472">Membrane</keyword>
<dbReference type="InterPro" id="IPR000326">
    <property type="entry name" value="PAP2/HPO"/>
</dbReference>
<reference evidence="5 6" key="1">
    <citation type="submission" date="2018-01" db="EMBL/GenBank/DDBJ databases">
        <title>Draft genome sequences of Chryseobacterium lactis NCTC11390, Chryseobacterium oncorhynchi 701B-08, and Chryseobacterium viscerum 687B-08.</title>
        <authorList>
            <person name="Jeong J.-J."/>
            <person name="Lee Y.J."/>
            <person name="Park B."/>
            <person name="Choi I.-G."/>
            <person name="Kim K.D."/>
        </authorList>
    </citation>
    <scope>NUCLEOTIDE SEQUENCE [LARGE SCALE GENOMIC DNA]</scope>
    <source>
        <strain evidence="5 6">NCTC11390</strain>
    </source>
</reference>
<evidence type="ECO:0000313" key="7">
    <source>
        <dbReference type="Proteomes" id="UP000279972"/>
    </source>
</evidence>
<organism evidence="5 6">
    <name type="scientific">Chryseobacterium lactis</name>
    <dbReference type="NCBI Taxonomy" id="1241981"/>
    <lineage>
        <taxon>Bacteria</taxon>
        <taxon>Pseudomonadati</taxon>
        <taxon>Bacteroidota</taxon>
        <taxon>Flavobacteriia</taxon>
        <taxon>Flavobacteriales</taxon>
        <taxon>Weeksellaceae</taxon>
        <taxon>Chryseobacterium group</taxon>
        <taxon>Chryseobacterium</taxon>
    </lineage>
</organism>
<evidence type="ECO:0000259" key="3">
    <source>
        <dbReference type="SMART" id="SM00014"/>
    </source>
</evidence>
<dbReference type="AlphaFoldDB" id="A0A3G6RG72"/>
<dbReference type="SUPFAM" id="SSF48317">
    <property type="entry name" value="Acid phosphatase/Vanadium-dependent haloperoxidase"/>
    <property type="match status" value="1"/>
</dbReference>
<proteinExistence type="predicted"/>
<dbReference type="InterPro" id="IPR036938">
    <property type="entry name" value="PAP2/HPO_sf"/>
</dbReference>
<dbReference type="Proteomes" id="UP000279972">
    <property type="component" value="Chromosome"/>
</dbReference>
<dbReference type="EMBL" id="PPEH01000005">
    <property type="protein sequence ID" value="PNW13050.1"/>
    <property type="molecule type" value="Genomic_DNA"/>
</dbReference>
<feature type="transmembrane region" description="Helical" evidence="1">
    <location>
        <begin position="184"/>
        <end position="203"/>
    </location>
</feature>
<keyword evidence="1" id="KW-1133">Transmembrane helix</keyword>
<dbReference type="RefSeq" id="WP_103292453.1">
    <property type="nucleotide sequence ID" value="NZ_CP033924.1"/>
</dbReference>
<reference evidence="4 7" key="2">
    <citation type="submission" date="2018-11" db="EMBL/GenBank/DDBJ databases">
        <title>Proposal to divide the Flavobacteriaceae and reorganize its genera based on Amino Acid Identity values calculated from whole genome sequences.</title>
        <authorList>
            <person name="Nicholson A.C."/>
            <person name="Gulvik C.A."/>
            <person name="Whitney A.M."/>
            <person name="Humrighouse B.W."/>
            <person name="Bell M."/>
            <person name="Holmes B."/>
            <person name="Steigerwalt A.G."/>
            <person name="Villarma A."/>
            <person name="Sheth M."/>
            <person name="Batra D."/>
            <person name="Pryor J."/>
            <person name="Bernardet J.-F."/>
            <person name="Hugo C."/>
            <person name="Kampfer P."/>
            <person name="Newman J."/>
            <person name="McQuiston J.R."/>
        </authorList>
    </citation>
    <scope>NUCLEOTIDE SEQUENCE [LARGE SCALE GENOMIC DNA]</scope>
    <source>
        <strain evidence="4 7">KC_1864</strain>
    </source>
</reference>
<dbReference type="Proteomes" id="UP000236262">
    <property type="component" value="Unassembled WGS sequence"/>
</dbReference>
<keyword evidence="1" id="KW-0812">Transmembrane</keyword>
<evidence type="ECO:0000313" key="5">
    <source>
        <dbReference type="EMBL" id="PNW13050.1"/>
    </source>
</evidence>
<evidence type="ECO:0000256" key="1">
    <source>
        <dbReference type="SAM" id="Phobius"/>
    </source>
</evidence>
<dbReference type="Pfam" id="PF01569">
    <property type="entry name" value="PAP2"/>
    <property type="match status" value="1"/>
</dbReference>
<dbReference type="CDD" id="cd03394">
    <property type="entry name" value="PAP2_like_5"/>
    <property type="match status" value="1"/>
</dbReference>
<sequence length="269" mass="30391">MKNHRQKMLIYLLVLTSAVSKINAQNNNDSIAVQESIKDSIISPVAQKTSLNYKSLIIPAAFITYGVAGLTIKDLRQLNLSTRTEINEHQPTRIKFDDYTQYLPGLMVYGLNFAGVKGKHNLRDRTIIYASSQLIAAAFTLPLKYMVKEERPDRSNTMSFPSGHAATAFSNAQFMFREYKDTNFWLSLSGYPFAIFTGVYRMLNDKHWLGDVVAGTGFGILSTELAYWLFPRIDNLLRGKNKSKNTLSSTMVMPFYQNKTVGIGLVKNF</sequence>
<dbReference type="OrthoDB" id="9773582at2"/>
<feature type="domain" description="Phosphatidic acid phosphatase type 2/haloperoxidase" evidence="3">
    <location>
        <begin position="126"/>
        <end position="227"/>
    </location>
</feature>
<name>A0A3G6RG72_CHRLC</name>
<feature type="transmembrane region" description="Helical" evidence="1">
    <location>
        <begin position="209"/>
        <end position="230"/>
    </location>
</feature>
<dbReference type="Gene3D" id="1.20.144.10">
    <property type="entry name" value="Phosphatidic acid phosphatase type 2/haloperoxidase"/>
    <property type="match status" value="1"/>
</dbReference>
<dbReference type="EMBL" id="CP033924">
    <property type="protein sequence ID" value="AZA83656.1"/>
    <property type="molecule type" value="Genomic_DNA"/>
</dbReference>
<evidence type="ECO:0000313" key="4">
    <source>
        <dbReference type="EMBL" id="AZA83656.1"/>
    </source>
</evidence>
<feature type="signal peptide" evidence="2">
    <location>
        <begin position="1"/>
        <end position="24"/>
    </location>
</feature>
<protein>
    <submittedName>
        <fullName evidence="5">PA-phosphatase</fullName>
    </submittedName>
    <submittedName>
        <fullName evidence="4">Phosphatase PAP2 family protein</fullName>
    </submittedName>
</protein>
<keyword evidence="7" id="KW-1185">Reference proteome</keyword>
<dbReference type="SMART" id="SM00014">
    <property type="entry name" value="acidPPc"/>
    <property type="match status" value="1"/>
</dbReference>
<accession>A0A3G6RG72</accession>
<keyword evidence="2" id="KW-0732">Signal</keyword>
<feature type="chain" id="PRO_5044593669" evidence="2">
    <location>
        <begin position="25"/>
        <end position="269"/>
    </location>
</feature>
<evidence type="ECO:0000313" key="6">
    <source>
        <dbReference type="Proteomes" id="UP000236262"/>
    </source>
</evidence>
<gene>
    <name evidence="5" type="ORF">C1637_14570</name>
    <name evidence="4" type="ORF">EG342_17995</name>
</gene>
<evidence type="ECO:0000256" key="2">
    <source>
        <dbReference type="SAM" id="SignalP"/>
    </source>
</evidence>
<dbReference type="KEGG" id="clac:EG342_17995"/>